<feature type="transmembrane region" description="Helical" evidence="10">
    <location>
        <begin position="62"/>
        <end position="83"/>
    </location>
</feature>
<dbReference type="Pfam" id="PF02949">
    <property type="entry name" value="7tm_6"/>
    <property type="match status" value="1"/>
</dbReference>
<dbReference type="InterPro" id="IPR004117">
    <property type="entry name" value="7tm6_olfct_rcpt"/>
</dbReference>
<dbReference type="AlphaFoldDB" id="A0AAV2P9G3"/>
<evidence type="ECO:0000256" key="8">
    <source>
        <dbReference type="ARBA" id="ARBA00023170"/>
    </source>
</evidence>
<gene>
    <name evidence="11" type="ORF">LPLAT_LOCUS14157</name>
</gene>
<evidence type="ECO:0000256" key="2">
    <source>
        <dbReference type="ARBA" id="ARBA00022475"/>
    </source>
</evidence>
<evidence type="ECO:0000313" key="11">
    <source>
        <dbReference type="EMBL" id="CAL1689177.1"/>
    </source>
</evidence>
<evidence type="ECO:0000256" key="9">
    <source>
        <dbReference type="ARBA" id="ARBA00023224"/>
    </source>
</evidence>
<feature type="transmembrane region" description="Helical" evidence="10">
    <location>
        <begin position="322"/>
        <end position="342"/>
    </location>
</feature>
<evidence type="ECO:0000256" key="6">
    <source>
        <dbReference type="ARBA" id="ARBA00022989"/>
    </source>
</evidence>
<keyword evidence="9 10" id="KW-0807">Transducer</keyword>
<evidence type="ECO:0000256" key="1">
    <source>
        <dbReference type="ARBA" id="ARBA00004651"/>
    </source>
</evidence>
<dbReference type="GO" id="GO:0005549">
    <property type="term" value="F:odorant binding"/>
    <property type="evidence" value="ECO:0007669"/>
    <property type="project" value="InterPro"/>
</dbReference>
<feature type="transmembrane region" description="Helical" evidence="10">
    <location>
        <begin position="151"/>
        <end position="170"/>
    </location>
</feature>
<feature type="transmembrane region" description="Helical" evidence="10">
    <location>
        <begin position="286"/>
        <end position="310"/>
    </location>
</feature>
<reference evidence="11" key="1">
    <citation type="submission" date="2024-04" db="EMBL/GenBank/DDBJ databases">
        <authorList>
            <consortium name="Molecular Ecology Group"/>
        </authorList>
    </citation>
    <scope>NUCLEOTIDE SEQUENCE</scope>
</reference>
<keyword evidence="3 10" id="KW-0716">Sensory transduction</keyword>
<keyword evidence="6 10" id="KW-1133">Transmembrane helix</keyword>
<keyword evidence="12" id="KW-1185">Reference proteome</keyword>
<dbReference type="GO" id="GO:0005886">
    <property type="term" value="C:plasma membrane"/>
    <property type="evidence" value="ECO:0007669"/>
    <property type="project" value="UniProtKB-SubCell"/>
</dbReference>
<keyword evidence="8 10" id="KW-0675">Receptor</keyword>
<comment type="caution">
    <text evidence="10">Lacks conserved residue(s) required for the propagation of feature annotation.</text>
</comment>
<evidence type="ECO:0000313" key="12">
    <source>
        <dbReference type="Proteomes" id="UP001497644"/>
    </source>
</evidence>
<sequence>MKKIDRKQLANALADNVTKQNESYISDFYYAVQISICLLKPIGAWPLGDNDTSRLKVALHKLSMTIVTFLLIFTIVPWIVQIIKEKWSVFLILREMCGILFTTSIFARYILLLWHQDRLKSCIDRVVDDWRCAIIVEDRDIMLMNAKVGRTFGIVSVTFMFSCGALFYTLPMVLPNAINEDNVTVRLHPSPCEFFVFDSKASPAYEIVYFLQLLSGYTAYSAFCGICSLMAHFVTHVCGQCDMLAAIFEETVDGGKHNDGSIENRIATAVTRHLRLLRLVSDVSNLFTEICLVEFINASCNICLLGYYIITDLNNNESFIQIFMYVFGLASIIFNVFMFCYIGDLLKERCQKVGTTCYTIEWYRMPPKKAIELIMPIVMSRYPATLTAGKMMTMTLTTFSDIIKTSMAYFNLLREFSSRDAMRT</sequence>
<feature type="transmembrane region" description="Helical" evidence="10">
    <location>
        <begin position="89"/>
        <end position="111"/>
    </location>
</feature>
<keyword evidence="5 10" id="KW-0552">Olfaction</keyword>
<dbReference type="GO" id="GO:0004984">
    <property type="term" value="F:olfactory receptor activity"/>
    <property type="evidence" value="ECO:0007669"/>
    <property type="project" value="InterPro"/>
</dbReference>
<proteinExistence type="inferred from homology"/>
<comment type="similarity">
    <text evidence="10">Belongs to the insect chemoreceptor superfamily. Heteromeric odorant receptor channel (TC 1.A.69) family.</text>
</comment>
<evidence type="ECO:0000256" key="7">
    <source>
        <dbReference type="ARBA" id="ARBA00023136"/>
    </source>
</evidence>
<keyword evidence="2" id="KW-1003">Cell membrane</keyword>
<evidence type="ECO:0000256" key="5">
    <source>
        <dbReference type="ARBA" id="ARBA00022725"/>
    </source>
</evidence>
<dbReference type="PANTHER" id="PTHR21137:SF35">
    <property type="entry name" value="ODORANT RECEPTOR 19A-RELATED"/>
    <property type="match status" value="1"/>
</dbReference>
<evidence type="ECO:0000256" key="4">
    <source>
        <dbReference type="ARBA" id="ARBA00022692"/>
    </source>
</evidence>
<evidence type="ECO:0000256" key="3">
    <source>
        <dbReference type="ARBA" id="ARBA00022606"/>
    </source>
</evidence>
<organism evidence="11 12">
    <name type="scientific">Lasius platythorax</name>
    <dbReference type="NCBI Taxonomy" id="488582"/>
    <lineage>
        <taxon>Eukaryota</taxon>
        <taxon>Metazoa</taxon>
        <taxon>Ecdysozoa</taxon>
        <taxon>Arthropoda</taxon>
        <taxon>Hexapoda</taxon>
        <taxon>Insecta</taxon>
        <taxon>Pterygota</taxon>
        <taxon>Neoptera</taxon>
        <taxon>Endopterygota</taxon>
        <taxon>Hymenoptera</taxon>
        <taxon>Apocrita</taxon>
        <taxon>Aculeata</taxon>
        <taxon>Formicoidea</taxon>
        <taxon>Formicidae</taxon>
        <taxon>Formicinae</taxon>
        <taxon>Lasius</taxon>
        <taxon>Lasius</taxon>
    </lineage>
</organism>
<evidence type="ECO:0000256" key="10">
    <source>
        <dbReference type="RuleBase" id="RU351113"/>
    </source>
</evidence>
<feature type="transmembrane region" description="Helical" evidence="10">
    <location>
        <begin position="207"/>
        <end position="234"/>
    </location>
</feature>
<dbReference type="EMBL" id="OZ034832">
    <property type="protein sequence ID" value="CAL1689177.1"/>
    <property type="molecule type" value="Genomic_DNA"/>
</dbReference>
<name>A0AAV2P9G3_9HYME</name>
<dbReference type="PANTHER" id="PTHR21137">
    <property type="entry name" value="ODORANT RECEPTOR"/>
    <property type="match status" value="1"/>
</dbReference>
<keyword evidence="7 10" id="KW-0472">Membrane</keyword>
<keyword evidence="4 10" id="KW-0812">Transmembrane</keyword>
<accession>A0AAV2P9G3</accession>
<comment type="subcellular location">
    <subcellularLocation>
        <location evidence="1 10">Cell membrane</location>
        <topology evidence="1 10">Multi-pass membrane protein</topology>
    </subcellularLocation>
</comment>
<dbReference type="Proteomes" id="UP001497644">
    <property type="component" value="Chromosome 9"/>
</dbReference>
<dbReference type="GO" id="GO:0007165">
    <property type="term" value="P:signal transduction"/>
    <property type="evidence" value="ECO:0007669"/>
    <property type="project" value="UniProtKB-KW"/>
</dbReference>
<protein>
    <recommendedName>
        <fullName evidence="10">Odorant receptor</fullName>
    </recommendedName>
</protein>